<dbReference type="PANTHER" id="PTHR11228:SF7">
    <property type="entry name" value="PQQA PEPTIDE CYCLASE"/>
    <property type="match status" value="1"/>
</dbReference>
<evidence type="ECO:0000256" key="4">
    <source>
        <dbReference type="ARBA" id="ARBA00022723"/>
    </source>
</evidence>
<comment type="caution">
    <text evidence="9">The sequence shown here is derived from an EMBL/GenBank/DDBJ whole genome shotgun (WGS) entry which is preliminary data.</text>
</comment>
<evidence type="ECO:0000259" key="8">
    <source>
        <dbReference type="PROSITE" id="PS51918"/>
    </source>
</evidence>
<dbReference type="InterPro" id="IPR058240">
    <property type="entry name" value="rSAM_sf"/>
</dbReference>
<keyword evidence="10" id="KW-1185">Reference proteome</keyword>
<dbReference type="SFLD" id="SFLDS00029">
    <property type="entry name" value="Radical_SAM"/>
    <property type="match status" value="1"/>
</dbReference>
<dbReference type="RefSeq" id="WP_215759042.1">
    <property type="nucleotide sequence ID" value="NZ_JAHKBE010000005.1"/>
</dbReference>
<keyword evidence="3" id="KW-0949">S-adenosyl-L-methionine</keyword>
<evidence type="ECO:0000256" key="7">
    <source>
        <dbReference type="ARBA" id="ARBA00023014"/>
    </source>
</evidence>
<evidence type="ECO:0000256" key="3">
    <source>
        <dbReference type="ARBA" id="ARBA00022691"/>
    </source>
</evidence>
<keyword evidence="5" id="KW-0560">Oxidoreductase</keyword>
<keyword evidence="6" id="KW-0408">Iron</keyword>
<dbReference type="Pfam" id="PF13186">
    <property type="entry name" value="SPASM"/>
    <property type="match status" value="1"/>
</dbReference>
<dbReference type="Proteomes" id="UP001487296">
    <property type="component" value="Unassembled WGS sequence"/>
</dbReference>
<evidence type="ECO:0000256" key="5">
    <source>
        <dbReference type="ARBA" id="ARBA00023002"/>
    </source>
</evidence>
<dbReference type="InterPro" id="IPR050377">
    <property type="entry name" value="Radical_SAM_PqqE_MftC-like"/>
</dbReference>
<keyword evidence="4" id="KW-0479">Metal-binding</keyword>
<reference evidence="9 10" key="1">
    <citation type="submission" date="2024-04" db="EMBL/GenBank/DDBJ databases">
        <title>Human intestinal bacterial collection.</title>
        <authorList>
            <person name="Pauvert C."/>
            <person name="Hitch T.C.A."/>
            <person name="Clavel T."/>
        </authorList>
    </citation>
    <scope>NUCLEOTIDE SEQUENCE [LARGE SCALE GENOMIC DNA]</scope>
    <source>
        <strain evidence="9 10">CLA-AA-H145</strain>
    </source>
</reference>
<gene>
    <name evidence="9" type="ORF">AAAT34_02755</name>
</gene>
<dbReference type="Pfam" id="PF04055">
    <property type="entry name" value="Radical_SAM"/>
    <property type="match status" value="1"/>
</dbReference>
<comment type="cofactor">
    <cofactor evidence="1">
        <name>[4Fe-4S] cluster</name>
        <dbReference type="ChEBI" id="CHEBI:49883"/>
    </cofactor>
</comment>
<sequence>MITRCYLEITNICNLNCVFCPKTTRAKHTLTIDEFDTLTTRLMGEVRFLYFHLMGEPFLHPLLPQFILMARQKGFVPVLTTNGTLLSQRTDLLDALPHKLQISLHSHEGNGKDHLDQYIDEVMVFAKEAARRGCVVVLRLWNEGGHNLMNEAIRDRIALHQPRPWVSRYDGWKLGENLFLENDNMFEWPDLDHDVYAEEEVFCYALRNQVGVLVDGTVVPCCLDHNGDMNLGNLFEHSLEQILQSPRAQAIYEGFTHHSAAEPLCQRCGYSAVSKRFRK</sequence>
<evidence type="ECO:0000313" key="10">
    <source>
        <dbReference type="Proteomes" id="UP001487296"/>
    </source>
</evidence>
<dbReference type="SFLD" id="SFLDG01067">
    <property type="entry name" value="SPASM/twitch_domain_containing"/>
    <property type="match status" value="1"/>
</dbReference>
<dbReference type="InterPro" id="IPR000385">
    <property type="entry name" value="MoaA_NifB_PqqE_Fe-S-bd_CS"/>
</dbReference>
<dbReference type="Gene3D" id="3.20.20.70">
    <property type="entry name" value="Aldolase class I"/>
    <property type="match status" value="1"/>
</dbReference>
<accession>A0ABV1FNJ1</accession>
<dbReference type="PROSITE" id="PS01305">
    <property type="entry name" value="MOAA_NIFB_PQQE"/>
    <property type="match status" value="1"/>
</dbReference>
<proteinExistence type="predicted"/>
<organism evidence="9 10">
    <name type="scientific">Hallella faecis</name>
    <dbReference type="NCBI Taxonomy" id="2841596"/>
    <lineage>
        <taxon>Bacteria</taxon>
        <taxon>Pseudomonadati</taxon>
        <taxon>Bacteroidota</taxon>
        <taxon>Bacteroidia</taxon>
        <taxon>Bacteroidales</taxon>
        <taxon>Prevotellaceae</taxon>
        <taxon>Hallella</taxon>
    </lineage>
</organism>
<dbReference type="CDD" id="cd21122">
    <property type="entry name" value="SPASM_rSAM"/>
    <property type="match status" value="1"/>
</dbReference>
<dbReference type="PROSITE" id="PS51918">
    <property type="entry name" value="RADICAL_SAM"/>
    <property type="match status" value="1"/>
</dbReference>
<evidence type="ECO:0000313" key="9">
    <source>
        <dbReference type="EMBL" id="MEQ2485972.1"/>
    </source>
</evidence>
<dbReference type="CDD" id="cd01335">
    <property type="entry name" value="Radical_SAM"/>
    <property type="match status" value="1"/>
</dbReference>
<dbReference type="InterPro" id="IPR007197">
    <property type="entry name" value="rSAM"/>
</dbReference>
<dbReference type="SUPFAM" id="SSF102114">
    <property type="entry name" value="Radical SAM enzymes"/>
    <property type="match status" value="1"/>
</dbReference>
<dbReference type="InterPro" id="IPR023885">
    <property type="entry name" value="4Fe4S-binding_SPASM_dom"/>
</dbReference>
<dbReference type="EMBL" id="JBBNFP010000006">
    <property type="protein sequence ID" value="MEQ2485972.1"/>
    <property type="molecule type" value="Genomic_DNA"/>
</dbReference>
<feature type="domain" description="Radical SAM core" evidence="8">
    <location>
        <begin position="1"/>
        <end position="198"/>
    </location>
</feature>
<evidence type="ECO:0000256" key="1">
    <source>
        <dbReference type="ARBA" id="ARBA00001966"/>
    </source>
</evidence>
<keyword evidence="7" id="KW-0411">Iron-sulfur</keyword>
<name>A0ABV1FNJ1_9BACT</name>
<dbReference type="PANTHER" id="PTHR11228">
    <property type="entry name" value="RADICAL SAM DOMAIN PROTEIN"/>
    <property type="match status" value="1"/>
</dbReference>
<evidence type="ECO:0000256" key="2">
    <source>
        <dbReference type="ARBA" id="ARBA00022485"/>
    </source>
</evidence>
<protein>
    <submittedName>
        <fullName evidence="9">SPASM domain-containing protein</fullName>
    </submittedName>
</protein>
<evidence type="ECO:0000256" key="6">
    <source>
        <dbReference type="ARBA" id="ARBA00023004"/>
    </source>
</evidence>
<keyword evidence="2" id="KW-0004">4Fe-4S</keyword>
<dbReference type="InterPro" id="IPR013785">
    <property type="entry name" value="Aldolase_TIM"/>
</dbReference>